<dbReference type="Proteomes" id="UP000294644">
    <property type="component" value="Unassembled WGS sequence"/>
</dbReference>
<name>A0A4R5CRM7_9FLAO</name>
<comment type="caution">
    <text evidence="1">The sequence shown here is derived from an EMBL/GenBank/DDBJ whole genome shotgun (WGS) entry which is preliminary data.</text>
</comment>
<protein>
    <submittedName>
        <fullName evidence="1">Uncharacterized protein</fullName>
    </submittedName>
</protein>
<dbReference type="EMBL" id="SMFN01000031">
    <property type="protein sequence ID" value="TDE00293.1"/>
    <property type="molecule type" value="Genomic_DNA"/>
</dbReference>
<dbReference type="OrthoDB" id="1275259at2"/>
<dbReference type="RefSeq" id="WP_132067511.1">
    <property type="nucleotide sequence ID" value="NZ_SMFN01000031.1"/>
</dbReference>
<reference evidence="1 2" key="1">
    <citation type="submission" date="2019-03" db="EMBL/GenBank/DDBJ databases">
        <title>Flavobacterium LB-D12 sp. nov., isolated from arctic soil.</title>
        <authorList>
            <person name="Chaudhary D.K."/>
        </authorList>
    </citation>
    <scope>NUCLEOTIDE SEQUENCE [LARGE SCALE GENOMIC DNA]</scope>
    <source>
        <strain evidence="1 2">LB-D12</strain>
    </source>
</reference>
<dbReference type="AlphaFoldDB" id="A0A4R5CRM7"/>
<sequence length="565" mass="66362">MINIKQLLEFKDLFPDEQVEPIIKYLSKVSRESLLRSIGFFNTRPIPNYDNFFSNPEIHDEVTQRVDKYLFDRQITSKPQVVSGQTALKFAEAVLSNSQELLENNTNDSPDDDEMNLFKAFLCINTELINNQVLDNVNEDDFEKIIDFSIVFTFPFADLGISENDNIEFLHLLYATFYKVEALLGFLNSKPNYLNLKDEFLRSFNVSTEHEFVAQMTFLFGKLLQLKGTNSYLWEVDDKDAKAFLDSMVSDDIAPDEDFTNIKNNPIYKIEDNLYSIVHYFFVIDKFYKSAKFKIKELYEKDDVLKASHGNFFSFFNSEFSENFLMKNLLDEIFAKKYFIKKPEREKELSGEPDYYVRHNNEVFVFENKDVLIAKEIKASADIEQINAVLKTKFLIDGKKKVGIGQLVTTIEEIGSKKFRFDDYVNSKNSLTVYPVLLVHDRIFQTLGINYRLNQWFKEQSIKRLGDLNKNFNIKGLTVIDIDSLILWLPYFQVKDKNFKEVLNFHLEKMNKTMKVNTAPNQEILFYRANQNITEQLSPISRRKIPYNIDLERLMDRFKIVIKDE</sequence>
<organism evidence="1 2">
    <name type="scientific">Flavobacterium sandaracinum</name>
    <dbReference type="NCBI Taxonomy" id="2541733"/>
    <lineage>
        <taxon>Bacteria</taxon>
        <taxon>Pseudomonadati</taxon>
        <taxon>Bacteroidota</taxon>
        <taxon>Flavobacteriia</taxon>
        <taxon>Flavobacteriales</taxon>
        <taxon>Flavobacteriaceae</taxon>
        <taxon>Flavobacterium</taxon>
    </lineage>
</organism>
<evidence type="ECO:0000313" key="1">
    <source>
        <dbReference type="EMBL" id="TDE00293.1"/>
    </source>
</evidence>
<proteinExistence type="predicted"/>
<evidence type="ECO:0000313" key="2">
    <source>
        <dbReference type="Proteomes" id="UP000294644"/>
    </source>
</evidence>
<keyword evidence="2" id="KW-1185">Reference proteome</keyword>
<accession>A0A4R5CRM7</accession>
<gene>
    <name evidence="1" type="ORF">E0F91_16625</name>
</gene>